<dbReference type="OMA" id="SIWPRTH"/>
<evidence type="ECO:0000313" key="2">
    <source>
        <dbReference type="Proteomes" id="UP000001514"/>
    </source>
</evidence>
<dbReference type="Proteomes" id="UP000001514">
    <property type="component" value="Unassembled WGS sequence"/>
</dbReference>
<reference evidence="1 2" key="1">
    <citation type="journal article" date="2011" name="Science">
        <title>The Selaginella genome identifies genetic changes associated with the evolution of vascular plants.</title>
        <authorList>
            <person name="Banks J.A."/>
            <person name="Nishiyama T."/>
            <person name="Hasebe M."/>
            <person name="Bowman J.L."/>
            <person name="Gribskov M."/>
            <person name="dePamphilis C."/>
            <person name="Albert V.A."/>
            <person name="Aono N."/>
            <person name="Aoyama T."/>
            <person name="Ambrose B.A."/>
            <person name="Ashton N.W."/>
            <person name="Axtell M.J."/>
            <person name="Barker E."/>
            <person name="Barker M.S."/>
            <person name="Bennetzen J.L."/>
            <person name="Bonawitz N.D."/>
            <person name="Chapple C."/>
            <person name="Cheng C."/>
            <person name="Correa L.G."/>
            <person name="Dacre M."/>
            <person name="DeBarry J."/>
            <person name="Dreyer I."/>
            <person name="Elias M."/>
            <person name="Engstrom E.M."/>
            <person name="Estelle M."/>
            <person name="Feng L."/>
            <person name="Finet C."/>
            <person name="Floyd S.K."/>
            <person name="Frommer W.B."/>
            <person name="Fujita T."/>
            <person name="Gramzow L."/>
            <person name="Gutensohn M."/>
            <person name="Harholt J."/>
            <person name="Hattori M."/>
            <person name="Heyl A."/>
            <person name="Hirai T."/>
            <person name="Hiwatashi Y."/>
            <person name="Ishikawa M."/>
            <person name="Iwata M."/>
            <person name="Karol K.G."/>
            <person name="Koehler B."/>
            <person name="Kolukisaoglu U."/>
            <person name="Kubo M."/>
            <person name="Kurata T."/>
            <person name="Lalonde S."/>
            <person name="Li K."/>
            <person name="Li Y."/>
            <person name="Litt A."/>
            <person name="Lyons E."/>
            <person name="Manning G."/>
            <person name="Maruyama T."/>
            <person name="Michael T.P."/>
            <person name="Mikami K."/>
            <person name="Miyazaki S."/>
            <person name="Morinaga S."/>
            <person name="Murata T."/>
            <person name="Mueller-Roeber B."/>
            <person name="Nelson D.R."/>
            <person name="Obara M."/>
            <person name="Oguri Y."/>
            <person name="Olmstead R.G."/>
            <person name="Onodera N."/>
            <person name="Petersen B.L."/>
            <person name="Pils B."/>
            <person name="Prigge M."/>
            <person name="Rensing S.A."/>
            <person name="Riano-Pachon D.M."/>
            <person name="Roberts A.W."/>
            <person name="Sato Y."/>
            <person name="Scheller H.V."/>
            <person name="Schulz B."/>
            <person name="Schulz C."/>
            <person name="Shakirov E.V."/>
            <person name="Shibagaki N."/>
            <person name="Shinohara N."/>
            <person name="Shippen D.E."/>
            <person name="Soerensen I."/>
            <person name="Sotooka R."/>
            <person name="Sugimoto N."/>
            <person name="Sugita M."/>
            <person name="Sumikawa N."/>
            <person name="Tanurdzic M."/>
            <person name="Theissen G."/>
            <person name="Ulvskov P."/>
            <person name="Wakazuki S."/>
            <person name="Weng J.K."/>
            <person name="Willats W.W."/>
            <person name="Wipf D."/>
            <person name="Wolf P.G."/>
            <person name="Yang L."/>
            <person name="Zimmer A.D."/>
            <person name="Zhu Q."/>
            <person name="Mitros T."/>
            <person name="Hellsten U."/>
            <person name="Loque D."/>
            <person name="Otillar R."/>
            <person name="Salamov A."/>
            <person name="Schmutz J."/>
            <person name="Shapiro H."/>
            <person name="Lindquist E."/>
            <person name="Lucas S."/>
            <person name="Rokhsar D."/>
            <person name="Grigoriev I.V."/>
        </authorList>
    </citation>
    <scope>NUCLEOTIDE SEQUENCE [LARGE SCALE GENOMIC DNA]</scope>
</reference>
<dbReference type="AlphaFoldDB" id="D8QZF7"/>
<dbReference type="EMBL" id="GL377569">
    <property type="protein sequence ID" value="EFJ34396.1"/>
    <property type="molecule type" value="Genomic_DNA"/>
</dbReference>
<organism evidence="2">
    <name type="scientific">Selaginella moellendorffii</name>
    <name type="common">Spikemoss</name>
    <dbReference type="NCBI Taxonomy" id="88036"/>
    <lineage>
        <taxon>Eukaryota</taxon>
        <taxon>Viridiplantae</taxon>
        <taxon>Streptophyta</taxon>
        <taxon>Embryophyta</taxon>
        <taxon>Tracheophyta</taxon>
        <taxon>Lycopodiopsida</taxon>
        <taxon>Selaginellales</taxon>
        <taxon>Selaginellaceae</taxon>
        <taxon>Selaginella</taxon>
    </lineage>
</organism>
<dbReference type="KEGG" id="smo:SELMODRAFT_405702"/>
<dbReference type="InParanoid" id="D8QZF7"/>
<dbReference type="PANTHER" id="PTHR36020:SF1">
    <property type="entry name" value="TRANSMEMBRANE PROTEIN"/>
    <property type="match status" value="1"/>
</dbReference>
<proteinExistence type="predicted"/>
<evidence type="ECO:0000313" key="1">
    <source>
        <dbReference type="EMBL" id="EFJ34396.1"/>
    </source>
</evidence>
<name>D8QZF7_SELML</name>
<dbReference type="Gramene" id="EFJ34396">
    <property type="protein sequence ID" value="EFJ34396"/>
    <property type="gene ID" value="SELMODRAFT_405702"/>
</dbReference>
<dbReference type="PANTHER" id="PTHR36020">
    <property type="entry name" value="TRANSMEMBRANE PROTEIN"/>
    <property type="match status" value="1"/>
</dbReference>
<dbReference type="eggNOG" id="ENOG502QQHQ">
    <property type="taxonomic scope" value="Eukaryota"/>
</dbReference>
<gene>
    <name evidence="1" type="ORF">SELMODRAFT_405702</name>
</gene>
<keyword evidence="2" id="KW-1185">Reference proteome</keyword>
<accession>D8QZF7</accession>
<dbReference type="OrthoDB" id="1071181at2759"/>
<protein>
    <submittedName>
        <fullName evidence="1">Uncharacterized protein</fullName>
    </submittedName>
</protein>
<dbReference type="HOGENOM" id="CLU_656203_0_0_1"/>
<sequence>MLEFLEEERIASDLDHGVVVPDSFLDAFTDFSTRGYSSESLAVFDFQRIIFGTTYHGYVLAAKHAALQSGSNFGVLQVFLADAPEAQHQSPDNWSLAFSRHLPSTSRPEFAASFFPIFLMLDQLNDSIWPRTHGSNAVAAAERIIADTAAGKEVSRELLDSVLGFRVTLEYFRLLQHDISRRIAMNAPPPFASSYTGLPDQEKCEVLLTQALQRQAKRSKVVVAVLDGSQVLGVRKYWNVLVPPEAAAMSDSFLFSAGDDTTSTELDEAGGNLVALGAGAAVVAGATKFLSSKAPVLAKLPWAPFSPARSSIVRAFVGLAKRKSIGAVHWSFYGLMRQRTGMSSLRRPWVVFGGSVLTAVGLFYADDQIGGAVEAVPSAISVARLGRGLKNLKRTAAEANSETVDDLYGPAYRAPRLFD</sequence>